<dbReference type="GO" id="GO:0000166">
    <property type="term" value="F:nucleotide binding"/>
    <property type="evidence" value="ECO:0007669"/>
    <property type="project" value="InterPro"/>
</dbReference>
<dbReference type="AlphaFoldDB" id="A0A383D772"/>
<dbReference type="SUPFAM" id="SSF51735">
    <property type="entry name" value="NAD(P)-binding Rossmann-fold domains"/>
    <property type="match status" value="1"/>
</dbReference>
<dbReference type="InterPro" id="IPR036291">
    <property type="entry name" value="NAD(P)-bd_dom_sf"/>
</dbReference>
<dbReference type="InterPro" id="IPR000683">
    <property type="entry name" value="Gfo/Idh/MocA-like_OxRdtase_N"/>
</dbReference>
<name>A0A383D772_9ZZZZ</name>
<reference evidence="2" key="1">
    <citation type="submission" date="2018-05" db="EMBL/GenBank/DDBJ databases">
        <authorList>
            <person name="Lanie J.A."/>
            <person name="Ng W.-L."/>
            <person name="Kazmierczak K.M."/>
            <person name="Andrzejewski T.M."/>
            <person name="Davidsen T.M."/>
            <person name="Wayne K.J."/>
            <person name="Tettelin H."/>
            <person name="Glass J.I."/>
            <person name="Rusch D."/>
            <person name="Podicherti R."/>
            <person name="Tsui H.-C.T."/>
            <person name="Winkler M.E."/>
        </authorList>
    </citation>
    <scope>NUCLEOTIDE SEQUENCE</scope>
</reference>
<dbReference type="Pfam" id="PF01408">
    <property type="entry name" value="GFO_IDH_MocA"/>
    <property type="match status" value="1"/>
</dbReference>
<dbReference type="PANTHER" id="PTHR43708:SF3">
    <property type="entry name" value="OXIDOREDUCTASE"/>
    <property type="match status" value="1"/>
</dbReference>
<sequence>MIEKLKWGLIGGGESSQIGMAHRVGAVLDGKFEFASGALDIDPARSREYGIRLGLEPGRAYGTWKEMLEGEYAKDDRIDLVTVATPNETHFEITKSFLEKGFHVFCEKPLTTDLDGARQLVEMAREYKRICAVNYGYSGYPLVRHMKAAIKRGDLGRIRVVFAEFAGGFYADASDANNPRVRWRFDPQQAGVSAVTADAGIH</sequence>
<dbReference type="Gene3D" id="3.40.50.720">
    <property type="entry name" value="NAD(P)-binding Rossmann-like Domain"/>
    <property type="match status" value="1"/>
</dbReference>
<proteinExistence type="predicted"/>
<dbReference type="EMBL" id="UINC01214926">
    <property type="protein sequence ID" value="SVE40376.1"/>
    <property type="molecule type" value="Genomic_DNA"/>
</dbReference>
<accession>A0A383D772</accession>
<dbReference type="InterPro" id="IPR051317">
    <property type="entry name" value="Gfo/Idh/MocA_oxidoreduct"/>
</dbReference>
<dbReference type="PANTHER" id="PTHR43708">
    <property type="entry name" value="CONSERVED EXPRESSED OXIDOREDUCTASE (EUROFUNG)"/>
    <property type="match status" value="1"/>
</dbReference>
<feature type="non-terminal residue" evidence="2">
    <location>
        <position position="202"/>
    </location>
</feature>
<evidence type="ECO:0000313" key="2">
    <source>
        <dbReference type="EMBL" id="SVE40376.1"/>
    </source>
</evidence>
<evidence type="ECO:0000259" key="1">
    <source>
        <dbReference type="Pfam" id="PF01408"/>
    </source>
</evidence>
<organism evidence="2">
    <name type="scientific">marine metagenome</name>
    <dbReference type="NCBI Taxonomy" id="408172"/>
    <lineage>
        <taxon>unclassified sequences</taxon>
        <taxon>metagenomes</taxon>
        <taxon>ecological metagenomes</taxon>
    </lineage>
</organism>
<gene>
    <name evidence="2" type="ORF">METZ01_LOCUS493230</name>
</gene>
<protein>
    <recommendedName>
        <fullName evidence="1">Gfo/Idh/MocA-like oxidoreductase N-terminal domain-containing protein</fullName>
    </recommendedName>
</protein>
<dbReference type="Gene3D" id="3.30.360.10">
    <property type="entry name" value="Dihydrodipicolinate Reductase, domain 2"/>
    <property type="match status" value="1"/>
</dbReference>
<feature type="domain" description="Gfo/Idh/MocA-like oxidoreductase N-terminal" evidence="1">
    <location>
        <begin position="6"/>
        <end position="135"/>
    </location>
</feature>